<dbReference type="AlphaFoldDB" id="A0A1V5MHY2"/>
<dbReference type="InterPro" id="IPR015943">
    <property type="entry name" value="WD40/YVTN_repeat-like_dom_sf"/>
</dbReference>
<organism evidence="1">
    <name type="scientific">candidate division TA06 bacterium ADurb.Bin417</name>
    <dbReference type="NCBI Taxonomy" id="1852828"/>
    <lineage>
        <taxon>Bacteria</taxon>
        <taxon>Bacteria division TA06</taxon>
    </lineage>
</organism>
<accession>A0A1V5MHY2</accession>
<reference evidence="1" key="1">
    <citation type="submission" date="2017-02" db="EMBL/GenBank/DDBJ databases">
        <title>Delving into the versatile metabolic prowess of the omnipresent phylum Bacteroidetes.</title>
        <authorList>
            <person name="Nobu M.K."/>
            <person name="Mei R."/>
            <person name="Narihiro T."/>
            <person name="Kuroda K."/>
            <person name="Liu W.-T."/>
        </authorList>
    </citation>
    <scope>NUCLEOTIDE SEQUENCE</scope>
    <source>
        <strain evidence="1">ADurb.Bin417</strain>
    </source>
</reference>
<name>A0A1V5MHY2_UNCT6</name>
<evidence type="ECO:0008006" key="2">
    <source>
        <dbReference type="Google" id="ProtNLM"/>
    </source>
</evidence>
<dbReference type="EMBL" id="MWAK01000075">
    <property type="protein sequence ID" value="OPZ92702.1"/>
    <property type="molecule type" value="Genomic_DNA"/>
</dbReference>
<dbReference type="Gene3D" id="2.130.10.10">
    <property type="entry name" value="YVTN repeat-like/Quinoprotein amine dehydrogenase"/>
    <property type="match status" value="1"/>
</dbReference>
<dbReference type="InterPro" id="IPR011047">
    <property type="entry name" value="Quinoprotein_ADH-like_sf"/>
</dbReference>
<gene>
    <name evidence="1" type="ORF">BWY73_00677</name>
</gene>
<proteinExistence type="predicted"/>
<evidence type="ECO:0000313" key="1">
    <source>
        <dbReference type="EMBL" id="OPZ92702.1"/>
    </source>
</evidence>
<dbReference type="Proteomes" id="UP000485484">
    <property type="component" value="Unassembled WGS sequence"/>
</dbReference>
<dbReference type="SUPFAM" id="SSF50998">
    <property type="entry name" value="Quinoprotein alcohol dehydrogenase-like"/>
    <property type="match status" value="1"/>
</dbReference>
<sequence>MASGLECRLEARRVERTTPLSAAPGFFIAAGLNGRAAARRLAGCLERHQRTIRILEDPPLAALEEAGSGLLIGNLADSRAVRDLYYRFLLVTDRGYPGPGGYEIRTLLDPFGRGHNFVHLGYSDRAGLEAGLALLTERLADPLPYFSEVKFSRLPVPDAAAERLRRTPLPADPRFIVHDEFGDLKGYLGYLSGEPGLLADFHRVLAATIEAGRIGHLYAYSRLVVWRLLEYQGLIPEELRQPFLETVYQWAEGHEGIGRLLENPGYTSPHLPRQNHGLMPALALLYAADYFQVHHPGLAGPAWWRQAAETLFQPYASSWKHHEDCVIHGFRLSQPMLLGRGLLDPAHRYFEAGGAARAAECAMVLVNNRGLTPNFGDSDLIRSFPGPSLRAAAAYYRDGRYAYVNDLAADGQRRDGLELPVFQAFEAGVESKEPERPAGGLTVIPLDPLIYRVWEREPELAVGFTAAPPAAPIDECFDKLCIRTGWRENDDYLLVDGLGGALHIFDRKIDCTHAYDDAAAVLEYSRFGLAGLVSEDSLVLTDPEDHTAVTVTRDGRRGPVPAYAALKEKEIFPDGRVRLLLRLAAYAGADWDREIIFCPGRAVFFRDKITARAGGDYVAEVHFRTPAKAVLEGNRLLSRRESAGAGPVDLRIISRSSPDSLRLAARPVELILGVVDRVKDPAGRSVNEKVLSWCRRYRTPEPALTQLTGRRAGYLGPGESFCFEHLVQIRGAGEPELELVEKSGRLLMAAPGWEADLGESEPARPVSVSAAPAVPARLPAARPFAEVEGRITCLRAAADDGPVCGTDTGGLTRFDAAGRRQWERRLAGPIRDIAILDGPAGAGLIGVGHAADRLSLLDGRGEPLWERRIERVPTHWPWFELETPLVARLIGADFGAGPLLVAGCGDSRLRAFDTSGNERWQFLFLAGVPGRLAAADFDGDGRVEIAAGGEITNMASTCRLLDRDGLLKAELLAEGWTSLLKSLAWGEVDGRPLICLGANHGRNLRVYGLEAMKSGGRPRLIWEELLGGAVLQLRLDPQRPLLWIGTAAGFLIGAEPLTGRFCFTRLLDGAVTGLATRPGGVLVQTAAGSAWLVNAAGEVTARLEPEAARENFLPDGDGGLFFTVGNRLFRLPAETGPSAGGGGKHE</sequence>
<comment type="caution">
    <text evidence="1">The sequence shown here is derived from an EMBL/GenBank/DDBJ whole genome shotgun (WGS) entry which is preliminary data.</text>
</comment>
<protein>
    <recommendedName>
        <fullName evidence="2">FG-GAP repeat protein</fullName>
    </recommendedName>
</protein>